<feature type="modified residue" description="Phosphohistidine" evidence="16">
    <location>
        <position position="840"/>
    </location>
</feature>
<evidence type="ECO:0000313" key="22">
    <source>
        <dbReference type="EMBL" id="CRH04620.1"/>
    </source>
</evidence>
<dbReference type="Gene3D" id="3.30.565.10">
    <property type="entry name" value="Histidine kinase-like ATPase, C-terminal domain"/>
    <property type="match status" value="1"/>
</dbReference>
<dbReference type="InterPro" id="IPR011006">
    <property type="entry name" value="CheY-like_superfamily"/>
</dbReference>
<dbReference type="FunFam" id="3.30.565.10:FF:000010">
    <property type="entry name" value="Sensor histidine kinase RcsC"/>
    <property type="match status" value="1"/>
</dbReference>
<keyword evidence="5 17" id="KW-0597">Phosphoprotein</keyword>
<evidence type="ECO:0000256" key="7">
    <source>
        <dbReference type="ARBA" id="ARBA00022692"/>
    </source>
</evidence>
<keyword evidence="4" id="KW-1003">Cell membrane</keyword>
<keyword evidence="13 18" id="KW-0472">Membrane</keyword>
<dbReference type="InterPro" id="IPR001789">
    <property type="entry name" value="Sig_transdc_resp-reg_receiver"/>
</dbReference>
<keyword evidence="11 18" id="KW-1133">Transmembrane helix</keyword>
<comment type="subcellular location">
    <subcellularLocation>
        <location evidence="2">Cell membrane</location>
        <topology evidence="2">Multi-pass membrane protein</topology>
    </subcellularLocation>
</comment>
<evidence type="ECO:0000256" key="15">
    <source>
        <dbReference type="ARBA" id="ARBA00068150"/>
    </source>
</evidence>
<dbReference type="PROSITE" id="PS50894">
    <property type="entry name" value="HPT"/>
    <property type="match status" value="1"/>
</dbReference>
<keyword evidence="7 18" id="KW-0812">Transmembrane</keyword>
<dbReference type="SMART" id="SM00448">
    <property type="entry name" value="REC"/>
    <property type="match status" value="1"/>
</dbReference>
<evidence type="ECO:0000256" key="5">
    <source>
        <dbReference type="ARBA" id="ARBA00022553"/>
    </source>
</evidence>
<evidence type="ECO:0000256" key="17">
    <source>
        <dbReference type="PROSITE-ProRule" id="PRU00169"/>
    </source>
</evidence>
<evidence type="ECO:0000256" key="10">
    <source>
        <dbReference type="ARBA" id="ARBA00022840"/>
    </source>
</evidence>
<dbReference type="GO" id="GO:0005886">
    <property type="term" value="C:plasma membrane"/>
    <property type="evidence" value="ECO:0007669"/>
    <property type="project" value="UniProtKB-SubCell"/>
</dbReference>
<dbReference type="PANTHER" id="PTHR45339:SF1">
    <property type="entry name" value="HYBRID SIGNAL TRANSDUCTION HISTIDINE KINASE J"/>
    <property type="match status" value="1"/>
</dbReference>
<dbReference type="SUPFAM" id="SSF55874">
    <property type="entry name" value="ATPase domain of HSP90 chaperone/DNA topoisomerase II/histidine kinase"/>
    <property type="match status" value="1"/>
</dbReference>
<evidence type="ECO:0000256" key="4">
    <source>
        <dbReference type="ARBA" id="ARBA00022475"/>
    </source>
</evidence>
<feature type="transmembrane region" description="Helical" evidence="18">
    <location>
        <begin position="165"/>
        <end position="186"/>
    </location>
</feature>
<evidence type="ECO:0000256" key="6">
    <source>
        <dbReference type="ARBA" id="ARBA00022679"/>
    </source>
</evidence>
<dbReference type="Pfam" id="PF08448">
    <property type="entry name" value="PAS_4"/>
    <property type="match status" value="1"/>
</dbReference>
<evidence type="ECO:0000259" key="20">
    <source>
        <dbReference type="PROSITE" id="PS50110"/>
    </source>
</evidence>
<dbReference type="SMART" id="SM00073">
    <property type="entry name" value="HPT"/>
    <property type="match status" value="1"/>
</dbReference>
<dbReference type="EC" id="2.7.13.3" evidence="3"/>
<dbReference type="InterPro" id="IPR003594">
    <property type="entry name" value="HATPase_dom"/>
</dbReference>
<feature type="domain" description="Response regulatory" evidence="20">
    <location>
        <begin position="634"/>
        <end position="755"/>
    </location>
</feature>
<dbReference type="GO" id="GO:0005524">
    <property type="term" value="F:ATP binding"/>
    <property type="evidence" value="ECO:0007669"/>
    <property type="project" value="UniProtKB-KW"/>
</dbReference>
<dbReference type="Gene3D" id="1.20.120.160">
    <property type="entry name" value="HPT domain"/>
    <property type="match status" value="1"/>
</dbReference>
<dbReference type="PANTHER" id="PTHR45339">
    <property type="entry name" value="HYBRID SIGNAL TRANSDUCTION HISTIDINE KINASE J"/>
    <property type="match status" value="1"/>
</dbReference>
<dbReference type="InterPro" id="IPR013656">
    <property type="entry name" value="PAS_4"/>
</dbReference>
<keyword evidence="9 22" id="KW-0418">Kinase</keyword>
<dbReference type="InterPro" id="IPR005467">
    <property type="entry name" value="His_kinase_dom"/>
</dbReference>
<keyword evidence="8" id="KW-0547">Nucleotide-binding</keyword>
<accession>A0A1S7LCK3</accession>
<evidence type="ECO:0000256" key="8">
    <source>
        <dbReference type="ARBA" id="ARBA00022741"/>
    </source>
</evidence>
<feature type="transmembrane region" description="Helical" evidence="18">
    <location>
        <begin position="32"/>
        <end position="51"/>
    </location>
</feature>
<evidence type="ECO:0000256" key="3">
    <source>
        <dbReference type="ARBA" id="ARBA00012438"/>
    </source>
</evidence>
<dbReference type="InterPro" id="IPR008207">
    <property type="entry name" value="Sig_transdc_His_kin_Hpt_dom"/>
</dbReference>
<sequence length="900" mass="101643">MRALFVWIERDLFGRLIPQHLQPWRWRLERQLLFAMVLLTIATIFITGAIYRSIKMDYWYAELIQGVEVQGGLIASTVSDAVVSKNMQALQGLADHAMRWESKLLSIKVFNPEGELLLQRQRGEATRPKEHLLLQRDVMVSQEQFGRVEMLWDTTLLKNLVTHQVYMVQSYIAMVLVLFGLLVIYMNHLMVVSPIETIYRLINTPHAENSQPKSIQGALELRTLYQSVMTLFAWMRQRESEDARFRELFHQLTVGTALLRAESNGNDFRFIDANLAMRRHPIIGSDSLVGSHFRSRLPRLVRSEVWNALVDAAVLGRTSSQREVTIQGGGGELFHWECHVMMLGGGELVWFFNDVTERHHTEKLRQEKQAAEAATEAKSMFLASMSHEIRTPMNGVLGMTDLLLDTDLTKQQRQHLEAIHRSGRLLLQVLNDILDLTRIRAGKLTLEIQRFDLKQTLDDVLELFRDQARQKQLKLSVTIDAHLPSLLLGDPNRLSQSLINLISNAVKFTEQGEVRVTVTALEVLGHDAEVLFQIEDTGIGITEAFQEHIFEAFSREDDAVTRQYGGSGLGLIICRKLVELMDGELGFESTKGVGSSFFIRVRFGRQQPSAYTELQRYETEQQVAAPPLTHFNAAVLLVEDNPINQDVALGALQSVGCRVTVAENGLQGVEARFAEGANYHLILMDCEMPEMDGYSATRRIRSLETAQRLSPVPIIALTAHVLESDRNKALQAGMDDHLSKPFSRHKLRQILLRWLPSETHHYEAPDQVAAPPPAEQALVLGGAAIDPKALQQLRELQAPGQPSILPRMIDMLMEQAPTAFSTIRQAAAEKSITPIRRVAHTLKSSCATLGALELAAVCRRIEESAERPEMVLERLDEAEQIFKSLRQPLQAIRAKEEEHV</sequence>
<dbReference type="Pfam" id="PF00072">
    <property type="entry name" value="Response_reg"/>
    <property type="match status" value="1"/>
</dbReference>
<dbReference type="SUPFAM" id="SSF47226">
    <property type="entry name" value="Histidine-containing phosphotransfer domain, HPT domain"/>
    <property type="match status" value="1"/>
</dbReference>
<dbReference type="SUPFAM" id="SSF55785">
    <property type="entry name" value="PYP-like sensor domain (PAS domain)"/>
    <property type="match status" value="1"/>
</dbReference>
<reference evidence="22" key="1">
    <citation type="submission" date="2015-04" db="EMBL/GenBank/DDBJ databases">
        <authorList>
            <person name="Syromyatnikov M.Y."/>
            <person name="Popov V.N."/>
        </authorList>
    </citation>
    <scope>NUCLEOTIDE SEQUENCE</scope>
    <source>
        <strain evidence="22">MO-1</strain>
    </source>
</reference>
<dbReference type="Pfam" id="PF00512">
    <property type="entry name" value="HisKA"/>
    <property type="match status" value="1"/>
</dbReference>
<dbReference type="InterPro" id="IPR003661">
    <property type="entry name" value="HisK_dim/P_dom"/>
</dbReference>
<dbReference type="Gene3D" id="3.30.450.20">
    <property type="entry name" value="PAS domain"/>
    <property type="match status" value="1"/>
</dbReference>
<protein>
    <recommendedName>
        <fullName evidence="15">Sensory/regulatory protein RpfC</fullName>
        <ecNumber evidence="3">2.7.13.3</ecNumber>
    </recommendedName>
</protein>
<dbReference type="PRINTS" id="PR00344">
    <property type="entry name" value="BCTRLSENSOR"/>
</dbReference>
<dbReference type="PROSITE" id="PS50109">
    <property type="entry name" value="HIS_KIN"/>
    <property type="match status" value="1"/>
</dbReference>
<dbReference type="PROSITE" id="PS50110">
    <property type="entry name" value="RESPONSE_REGULATORY"/>
    <property type="match status" value="1"/>
</dbReference>
<feature type="modified residue" description="4-aspartylphosphate" evidence="17">
    <location>
        <position position="685"/>
    </location>
</feature>
<feature type="domain" description="Histidine kinase" evidence="19">
    <location>
        <begin position="384"/>
        <end position="605"/>
    </location>
</feature>
<dbReference type="Pfam" id="PF02518">
    <property type="entry name" value="HATPase_c"/>
    <property type="match status" value="1"/>
</dbReference>
<dbReference type="CDD" id="cd17546">
    <property type="entry name" value="REC_hyHK_CKI1_RcsC-like"/>
    <property type="match status" value="1"/>
</dbReference>
<feature type="domain" description="HPt" evidence="21">
    <location>
        <begin position="801"/>
        <end position="892"/>
    </location>
</feature>
<comment type="catalytic activity">
    <reaction evidence="1">
        <text>ATP + protein L-histidine = ADP + protein N-phospho-L-histidine.</text>
        <dbReference type="EC" id="2.7.13.3"/>
    </reaction>
</comment>
<gene>
    <name evidence="22" type="ORF">MAGMO_0408</name>
</gene>
<dbReference type="Gene3D" id="3.40.50.2300">
    <property type="match status" value="1"/>
</dbReference>
<dbReference type="InterPro" id="IPR036097">
    <property type="entry name" value="HisK_dim/P_sf"/>
</dbReference>
<evidence type="ECO:0000259" key="21">
    <source>
        <dbReference type="PROSITE" id="PS50894"/>
    </source>
</evidence>
<evidence type="ECO:0000256" key="14">
    <source>
        <dbReference type="ARBA" id="ARBA00064003"/>
    </source>
</evidence>
<dbReference type="SUPFAM" id="SSF47384">
    <property type="entry name" value="Homodimeric domain of signal transducing histidine kinase"/>
    <property type="match status" value="1"/>
</dbReference>
<comment type="subunit">
    <text evidence="14">At low DSF concentrations, interacts with RpfF.</text>
</comment>
<dbReference type="SUPFAM" id="SSF52172">
    <property type="entry name" value="CheY-like"/>
    <property type="match status" value="1"/>
</dbReference>
<evidence type="ECO:0000256" key="2">
    <source>
        <dbReference type="ARBA" id="ARBA00004651"/>
    </source>
</evidence>
<dbReference type="SMART" id="SM00388">
    <property type="entry name" value="HisKA"/>
    <property type="match status" value="1"/>
</dbReference>
<dbReference type="CDD" id="cd00082">
    <property type="entry name" value="HisKA"/>
    <property type="match status" value="1"/>
</dbReference>
<evidence type="ECO:0000256" key="16">
    <source>
        <dbReference type="PROSITE-ProRule" id="PRU00110"/>
    </source>
</evidence>
<keyword evidence="6 22" id="KW-0808">Transferase</keyword>
<dbReference type="InterPro" id="IPR036890">
    <property type="entry name" value="HATPase_C_sf"/>
</dbReference>
<evidence type="ECO:0000256" key="1">
    <source>
        <dbReference type="ARBA" id="ARBA00000085"/>
    </source>
</evidence>
<dbReference type="CDD" id="cd16922">
    <property type="entry name" value="HATPase_EvgS-ArcB-TorS-like"/>
    <property type="match status" value="1"/>
</dbReference>
<evidence type="ECO:0000259" key="19">
    <source>
        <dbReference type="PROSITE" id="PS50109"/>
    </source>
</evidence>
<organism evidence="22">
    <name type="scientific">Magnetococcus massalia (strain MO-1)</name>
    <dbReference type="NCBI Taxonomy" id="451514"/>
    <lineage>
        <taxon>Bacteria</taxon>
        <taxon>Pseudomonadati</taxon>
        <taxon>Pseudomonadota</taxon>
        <taxon>Magnetococcia</taxon>
        <taxon>Magnetococcales</taxon>
        <taxon>Magnetococcaceae</taxon>
        <taxon>Magnetococcus</taxon>
    </lineage>
</organism>
<dbReference type="InterPro" id="IPR004358">
    <property type="entry name" value="Sig_transdc_His_kin-like_C"/>
</dbReference>
<evidence type="ECO:0000256" key="9">
    <source>
        <dbReference type="ARBA" id="ARBA00022777"/>
    </source>
</evidence>
<dbReference type="InterPro" id="IPR036641">
    <property type="entry name" value="HPT_dom_sf"/>
</dbReference>
<evidence type="ECO:0000256" key="11">
    <source>
        <dbReference type="ARBA" id="ARBA00022989"/>
    </source>
</evidence>
<dbReference type="FunFam" id="1.10.287.130:FF:000002">
    <property type="entry name" value="Two-component osmosensing histidine kinase"/>
    <property type="match status" value="1"/>
</dbReference>
<dbReference type="InterPro" id="IPR035965">
    <property type="entry name" value="PAS-like_dom_sf"/>
</dbReference>
<dbReference type="AlphaFoldDB" id="A0A1S7LCK3"/>
<name>A0A1S7LCK3_MAGMO</name>
<evidence type="ECO:0000256" key="12">
    <source>
        <dbReference type="ARBA" id="ARBA00023012"/>
    </source>
</evidence>
<dbReference type="Gene3D" id="1.10.287.130">
    <property type="match status" value="1"/>
</dbReference>
<dbReference type="SMART" id="SM00387">
    <property type="entry name" value="HATPase_c"/>
    <property type="match status" value="1"/>
</dbReference>
<keyword evidence="12" id="KW-0902">Two-component regulatory system</keyword>
<dbReference type="Pfam" id="PF01627">
    <property type="entry name" value="Hpt"/>
    <property type="match status" value="1"/>
</dbReference>
<dbReference type="EMBL" id="LO017727">
    <property type="protein sequence ID" value="CRH04620.1"/>
    <property type="molecule type" value="Genomic_DNA"/>
</dbReference>
<proteinExistence type="predicted"/>
<keyword evidence="10" id="KW-0067">ATP-binding</keyword>
<dbReference type="CDD" id="cd00088">
    <property type="entry name" value="HPT"/>
    <property type="match status" value="1"/>
</dbReference>
<evidence type="ECO:0000256" key="18">
    <source>
        <dbReference type="SAM" id="Phobius"/>
    </source>
</evidence>
<evidence type="ECO:0000256" key="13">
    <source>
        <dbReference type="ARBA" id="ARBA00023136"/>
    </source>
</evidence>
<dbReference type="GO" id="GO:0000155">
    <property type="term" value="F:phosphorelay sensor kinase activity"/>
    <property type="evidence" value="ECO:0007669"/>
    <property type="project" value="InterPro"/>
</dbReference>